<feature type="domain" description="DUF1468" evidence="2">
    <location>
        <begin position="7"/>
        <end position="136"/>
    </location>
</feature>
<dbReference type="AlphaFoldDB" id="A0A238KEY4"/>
<feature type="transmembrane region" description="Helical" evidence="1">
    <location>
        <begin position="37"/>
        <end position="55"/>
    </location>
</feature>
<evidence type="ECO:0000259" key="2">
    <source>
        <dbReference type="Pfam" id="PF07331"/>
    </source>
</evidence>
<name>A0A238KEY4_9RHOB</name>
<evidence type="ECO:0000313" key="3">
    <source>
        <dbReference type="EMBL" id="SMX41064.1"/>
    </source>
</evidence>
<dbReference type="OrthoDB" id="5519430at2"/>
<evidence type="ECO:0000313" key="4">
    <source>
        <dbReference type="Proteomes" id="UP000207598"/>
    </source>
</evidence>
<keyword evidence="4" id="KW-1185">Reference proteome</keyword>
<keyword evidence="1" id="KW-0812">Transmembrane</keyword>
<dbReference type="EMBL" id="FXYF01000005">
    <property type="protein sequence ID" value="SMX41064.1"/>
    <property type="molecule type" value="Genomic_DNA"/>
</dbReference>
<dbReference type="Pfam" id="PF07331">
    <property type="entry name" value="TctB"/>
    <property type="match status" value="1"/>
</dbReference>
<organism evidence="3 4">
    <name type="scientific">Maliponia aquimaris</name>
    <dbReference type="NCBI Taxonomy" id="1673631"/>
    <lineage>
        <taxon>Bacteria</taxon>
        <taxon>Pseudomonadati</taxon>
        <taxon>Pseudomonadota</taxon>
        <taxon>Alphaproteobacteria</taxon>
        <taxon>Rhodobacterales</taxon>
        <taxon>Paracoccaceae</taxon>
        <taxon>Maliponia</taxon>
    </lineage>
</organism>
<gene>
    <name evidence="3" type="ORF">MAA8898_02356</name>
</gene>
<dbReference type="InterPro" id="IPR009936">
    <property type="entry name" value="DUF1468"/>
</dbReference>
<dbReference type="RefSeq" id="WP_094021173.1">
    <property type="nucleotide sequence ID" value="NZ_FXYF01000005.1"/>
</dbReference>
<keyword evidence="1" id="KW-0472">Membrane</keyword>
<sequence length="143" mass="15014">MSDRILGGVGLALAMLFIWQATLIQESPFSDVVGPKAFPIIIAVMLATSSLYFIVKPDPSPTWPNAGRLLEIVLAIAVMLLYAQLLPVLGFVTATAAASAYLGWRLGSTPVQALIAGVLTSGGIYLVFRVILGLSLAKGPLGF</sequence>
<proteinExistence type="predicted"/>
<feature type="transmembrane region" description="Helical" evidence="1">
    <location>
        <begin position="6"/>
        <end position="25"/>
    </location>
</feature>
<keyword evidence="1" id="KW-1133">Transmembrane helix</keyword>
<dbReference type="Proteomes" id="UP000207598">
    <property type="component" value="Unassembled WGS sequence"/>
</dbReference>
<feature type="transmembrane region" description="Helical" evidence="1">
    <location>
        <begin position="114"/>
        <end position="137"/>
    </location>
</feature>
<protein>
    <submittedName>
        <fullName evidence="3">Tripartite tricarboxylate transporter TctB family protein</fullName>
    </submittedName>
</protein>
<evidence type="ECO:0000256" key="1">
    <source>
        <dbReference type="SAM" id="Phobius"/>
    </source>
</evidence>
<feature type="transmembrane region" description="Helical" evidence="1">
    <location>
        <begin position="75"/>
        <end position="102"/>
    </location>
</feature>
<accession>A0A238KEY4</accession>
<reference evidence="3 4" key="1">
    <citation type="submission" date="2017-05" db="EMBL/GenBank/DDBJ databases">
        <authorList>
            <person name="Song R."/>
            <person name="Chenine A.L."/>
            <person name="Ruprecht R.M."/>
        </authorList>
    </citation>
    <scope>NUCLEOTIDE SEQUENCE [LARGE SCALE GENOMIC DNA]</scope>
    <source>
        <strain evidence="3 4">CECT 8898</strain>
    </source>
</reference>